<gene>
    <name evidence="4" type="ORF">GCM10022229_04400</name>
</gene>
<accession>A0ABP7M7F8</accession>
<feature type="signal peptide" evidence="2">
    <location>
        <begin position="1"/>
        <end position="25"/>
    </location>
</feature>
<proteinExistence type="predicted"/>
<dbReference type="Pfam" id="PF13505">
    <property type="entry name" value="OMP_b-brl"/>
    <property type="match status" value="1"/>
</dbReference>
<evidence type="ECO:0000313" key="4">
    <source>
        <dbReference type="EMBL" id="GAA3914512.1"/>
    </source>
</evidence>
<comment type="caution">
    <text evidence="4">The sequence shown here is derived from an EMBL/GenBank/DDBJ whole genome shotgun (WGS) entry which is preliminary data.</text>
</comment>
<organism evidence="4 5">
    <name type="scientific">Luteimonas lutimaris</name>
    <dbReference type="NCBI Taxonomy" id="698645"/>
    <lineage>
        <taxon>Bacteria</taxon>
        <taxon>Pseudomonadati</taxon>
        <taxon>Pseudomonadota</taxon>
        <taxon>Gammaproteobacteria</taxon>
        <taxon>Lysobacterales</taxon>
        <taxon>Lysobacteraceae</taxon>
        <taxon>Luteimonas</taxon>
    </lineage>
</organism>
<keyword evidence="1 2" id="KW-0732">Signal</keyword>
<feature type="chain" id="PRO_5046535032" description="Outer membrane protein beta-barrel domain-containing protein" evidence="2">
    <location>
        <begin position="26"/>
        <end position="178"/>
    </location>
</feature>
<dbReference type="EMBL" id="BAAAZU010000003">
    <property type="protein sequence ID" value="GAA3914512.1"/>
    <property type="molecule type" value="Genomic_DNA"/>
</dbReference>
<dbReference type="InterPro" id="IPR027385">
    <property type="entry name" value="Beta-barrel_OMP"/>
</dbReference>
<dbReference type="InterPro" id="IPR011250">
    <property type="entry name" value="OMP/PagP_B-barrel"/>
</dbReference>
<evidence type="ECO:0000259" key="3">
    <source>
        <dbReference type="Pfam" id="PF13505"/>
    </source>
</evidence>
<keyword evidence="5" id="KW-1185">Reference proteome</keyword>
<dbReference type="Proteomes" id="UP001501727">
    <property type="component" value="Unassembled WGS sequence"/>
</dbReference>
<evidence type="ECO:0000313" key="5">
    <source>
        <dbReference type="Proteomes" id="UP001501727"/>
    </source>
</evidence>
<dbReference type="SUPFAM" id="SSF56925">
    <property type="entry name" value="OMPA-like"/>
    <property type="match status" value="1"/>
</dbReference>
<name>A0ABP7M7F8_9GAMM</name>
<protein>
    <recommendedName>
        <fullName evidence="3">Outer membrane protein beta-barrel domain-containing protein</fullName>
    </recommendedName>
</protein>
<reference evidence="5" key="1">
    <citation type="journal article" date="2019" name="Int. J. Syst. Evol. Microbiol.">
        <title>The Global Catalogue of Microorganisms (GCM) 10K type strain sequencing project: providing services to taxonomists for standard genome sequencing and annotation.</title>
        <authorList>
            <consortium name="The Broad Institute Genomics Platform"/>
            <consortium name="The Broad Institute Genome Sequencing Center for Infectious Disease"/>
            <person name="Wu L."/>
            <person name="Ma J."/>
        </authorList>
    </citation>
    <scope>NUCLEOTIDE SEQUENCE [LARGE SCALE GENOMIC DNA]</scope>
    <source>
        <strain evidence="5">JCM 16916</strain>
    </source>
</reference>
<evidence type="ECO:0000256" key="2">
    <source>
        <dbReference type="SAM" id="SignalP"/>
    </source>
</evidence>
<dbReference type="Gene3D" id="2.40.160.20">
    <property type="match status" value="1"/>
</dbReference>
<evidence type="ECO:0000256" key="1">
    <source>
        <dbReference type="ARBA" id="ARBA00022729"/>
    </source>
</evidence>
<sequence>MSKHKILSRALFAVLAGATAFGAQAAQDTGFYAGAGAGQSQIDEHAYDDEDTAFSVFGGYQFNRWFGLEAGYADFGKLKPDVAGTSLEASSVYLTAVGTLPFTEKFSGYAKAGFQRWDLDTAIPGLAGTGDDSGTDPTYGVGLQYSFTDAFALRAEYSRFEVEDADLDLAQLQARFDF</sequence>
<dbReference type="RefSeq" id="WP_344758304.1">
    <property type="nucleotide sequence ID" value="NZ_BAAAZU010000003.1"/>
</dbReference>
<feature type="domain" description="Outer membrane protein beta-barrel" evidence="3">
    <location>
        <begin position="13"/>
        <end position="175"/>
    </location>
</feature>